<accession>A0A165IFQ0</accession>
<gene>
    <name evidence="2" type="ORF">CALCODRAFT_106168</name>
</gene>
<reference evidence="2 3" key="1">
    <citation type="journal article" date="2016" name="Mol. Biol. Evol.">
        <title>Comparative Genomics of Early-Diverging Mushroom-Forming Fungi Provides Insights into the Origins of Lignocellulose Decay Capabilities.</title>
        <authorList>
            <person name="Nagy L.G."/>
            <person name="Riley R."/>
            <person name="Tritt A."/>
            <person name="Adam C."/>
            <person name="Daum C."/>
            <person name="Floudas D."/>
            <person name="Sun H."/>
            <person name="Yadav J.S."/>
            <person name="Pangilinan J."/>
            <person name="Larsson K.H."/>
            <person name="Matsuura K."/>
            <person name="Barry K."/>
            <person name="Labutti K."/>
            <person name="Kuo R."/>
            <person name="Ohm R.A."/>
            <person name="Bhattacharya S.S."/>
            <person name="Shirouzu T."/>
            <person name="Yoshinaga Y."/>
            <person name="Martin F.M."/>
            <person name="Grigoriev I.V."/>
            <person name="Hibbett D.S."/>
        </authorList>
    </citation>
    <scope>NUCLEOTIDE SEQUENCE [LARGE SCALE GENOMIC DNA]</scope>
    <source>
        <strain evidence="2 3">HHB12733</strain>
    </source>
</reference>
<dbReference type="AlphaFoldDB" id="A0A165IFQ0"/>
<evidence type="ECO:0000313" key="2">
    <source>
        <dbReference type="EMBL" id="KZT60513.1"/>
    </source>
</evidence>
<proteinExistence type="predicted"/>
<dbReference type="InParanoid" id="A0A165IFQ0"/>
<evidence type="ECO:0000256" key="1">
    <source>
        <dbReference type="SAM" id="MobiDB-lite"/>
    </source>
</evidence>
<dbReference type="EMBL" id="KV423930">
    <property type="protein sequence ID" value="KZT60513.1"/>
    <property type="molecule type" value="Genomic_DNA"/>
</dbReference>
<protein>
    <submittedName>
        <fullName evidence="2">Uncharacterized protein</fullName>
    </submittedName>
</protein>
<name>A0A165IFQ0_9BASI</name>
<feature type="compositionally biased region" description="Polar residues" evidence="1">
    <location>
        <begin position="129"/>
        <end position="149"/>
    </location>
</feature>
<dbReference type="Proteomes" id="UP000076842">
    <property type="component" value="Unassembled WGS sequence"/>
</dbReference>
<organism evidence="2 3">
    <name type="scientific">Calocera cornea HHB12733</name>
    <dbReference type="NCBI Taxonomy" id="1353952"/>
    <lineage>
        <taxon>Eukaryota</taxon>
        <taxon>Fungi</taxon>
        <taxon>Dikarya</taxon>
        <taxon>Basidiomycota</taxon>
        <taxon>Agaricomycotina</taxon>
        <taxon>Dacrymycetes</taxon>
        <taxon>Dacrymycetales</taxon>
        <taxon>Dacrymycetaceae</taxon>
        <taxon>Calocera</taxon>
    </lineage>
</organism>
<evidence type="ECO:0000313" key="3">
    <source>
        <dbReference type="Proteomes" id="UP000076842"/>
    </source>
</evidence>
<sequence>MVGAVAISDDTCTACPGTDAGRPRMEILGRMLDVASLDGDLQADQQNCVAEVVQNGSSSGISRKRYKRRLWPKPTTCCYIRKNNLQAVFAFFSLIRITMSFGSSCQVFSRTNAHTLSGRSPLHPRQKPSSHYTISVPQAPQTHSPETMTYFNPWDPHPRAPRTFLVCQLAAHHPHPY</sequence>
<keyword evidence="3" id="KW-1185">Reference proteome</keyword>
<feature type="region of interest" description="Disordered" evidence="1">
    <location>
        <begin position="116"/>
        <end position="149"/>
    </location>
</feature>